<comment type="caution">
    <text evidence="1">The sequence shown here is derived from an EMBL/GenBank/DDBJ whole genome shotgun (WGS) entry which is preliminary data.</text>
</comment>
<dbReference type="HOGENOM" id="CLU_1886160_0_0_1"/>
<evidence type="ECO:0000313" key="1">
    <source>
        <dbReference type="EMBL" id="EKG12254.1"/>
    </source>
</evidence>
<protein>
    <submittedName>
        <fullName evidence="1">Uncharacterized protein</fullName>
    </submittedName>
</protein>
<proteinExistence type="predicted"/>
<dbReference type="EMBL" id="AHHD01000453">
    <property type="protein sequence ID" value="EKG12254.1"/>
    <property type="molecule type" value="Genomic_DNA"/>
</dbReference>
<accession>K2RPX4</accession>
<name>K2RPX4_MACPH</name>
<reference evidence="1 2" key="1">
    <citation type="journal article" date="2012" name="BMC Genomics">
        <title>Tools to kill: Genome of one of the most destructive plant pathogenic fungi Macrophomina phaseolina.</title>
        <authorList>
            <person name="Islam M.S."/>
            <person name="Haque M.S."/>
            <person name="Islam M.M."/>
            <person name="Emdad E.M."/>
            <person name="Halim A."/>
            <person name="Hossen Q.M.M."/>
            <person name="Hossain M.Z."/>
            <person name="Ahmed B."/>
            <person name="Rahim S."/>
            <person name="Rahman M.S."/>
            <person name="Alam M.M."/>
            <person name="Hou S."/>
            <person name="Wan X."/>
            <person name="Saito J.A."/>
            <person name="Alam M."/>
        </authorList>
    </citation>
    <scope>NUCLEOTIDE SEQUENCE [LARGE SCALE GENOMIC DNA]</scope>
    <source>
        <strain evidence="1 2">MS6</strain>
    </source>
</reference>
<evidence type="ECO:0000313" key="2">
    <source>
        <dbReference type="Proteomes" id="UP000007129"/>
    </source>
</evidence>
<dbReference type="Proteomes" id="UP000007129">
    <property type="component" value="Unassembled WGS sequence"/>
</dbReference>
<gene>
    <name evidence="1" type="ORF">MPH_10559</name>
</gene>
<dbReference type="InParanoid" id="K2RPX4"/>
<sequence>MRLIGRSDLTDEHSPTYEAGSVLIPVDNPIAVGSDSTSLVQLIYPEPRSGYWQYSNATKQPMTTSGRLLIVHTARIPDLRLSPTMRLLENYYDIQEALWMLRNINRPRSGEDMMPPELYKSVESGHGCPLEAWSA</sequence>
<dbReference type="AlphaFoldDB" id="K2RPX4"/>
<dbReference type="VEuPathDB" id="FungiDB:MPH_10559"/>
<organism evidence="1 2">
    <name type="scientific">Macrophomina phaseolina (strain MS6)</name>
    <name type="common">Charcoal rot fungus</name>
    <dbReference type="NCBI Taxonomy" id="1126212"/>
    <lineage>
        <taxon>Eukaryota</taxon>
        <taxon>Fungi</taxon>
        <taxon>Dikarya</taxon>
        <taxon>Ascomycota</taxon>
        <taxon>Pezizomycotina</taxon>
        <taxon>Dothideomycetes</taxon>
        <taxon>Dothideomycetes incertae sedis</taxon>
        <taxon>Botryosphaeriales</taxon>
        <taxon>Botryosphaeriaceae</taxon>
        <taxon>Macrophomina</taxon>
    </lineage>
</organism>